<dbReference type="AlphaFoldDB" id="A0A6N7IZC7"/>
<dbReference type="EMBL" id="VOGC01000002">
    <property type="protein sequence ID" value="MQN01098.1"/>
    <property type="molecule type" value="Genomic_DNA"/>
</dbReference>
<dbReference type="InterPro" id="IPR011664">
    <property type="entry name" value="Abi_system_AbiD/AbiF-like"/>
</dbReference>
<protein>
    <submittedName>
        <fullName evidence="2">Abi family protein</fullName>
    </submittedName>
</protein>
<keyword evidence="1" id="KW-0812">Transmembrane</keyword>
<proteinExistence type="predicted"/>
<organism evidence="2 3">
    <name type="scientific">Candidatus Weimeria bifida</name>
    <dbReference type="NCBI Taxonomy" id="2599074"/>
    <lineage>
        <taxon>Bacteria</taxon>
        <taxon>Bacillati</taxon>
        <taxon>Bacillota</taxon>
        <taxon>Clostridia</taxon>
        <taxon>Lachnospirales</taxon>
        <taxon>Lachnospiraceae</taxon>
        <taxon>Candidatus Weimeria</taxon>
    </lineage>
</organism>
<gene>
    <name evidence="2" type="ORF">FRC54_03895</name>
</gene>
<evidence type="ECO:0000313" key="3">
    <source>
        <dbReference type="Proteomes" id="UP000460257"/>
    </source>
</evidence>
<keyword evidence="1" id="KW-0472">Membrane</keyword>
<sequence length="84" mass="9805">MPKKVLHSKNLPFVKHHQEAYGGHFPIWAAVELMTFGNIASLLIKRMLHSNEQWESFLKDIDQIIKILQRDHHLVSKCNSFIKA</sequence>
<name>A0A6N7IZC7_9FIRM</name>
<dbReference type="Pfam" id="PF07751">
    <property type="entry name" value="Abi_2"/>
    <property type="match status" value="1"/>
</dbReference>
<comment type="caution">
    <text evidence="2">The sequence shown here is derived from an EMBL/GenBank/DDBJ whole genome shotgun (WGS) entry which is preliminary data.</text>
</comment>
<keyword evidence="3" id="KW-1185">Reference proteome</keyword>
<evidence type="ECO:0000313" key="2">
    <source>
        <dbReference type="EMBL" id="MQN01098.1"/>
    </source>
</evidence>
<accession>A0A6N7IZC7</accession>
<feature type="transmembrane region" description="Helical" evidence="1">
    <location>
        <begin position="25"/>
        <end position="44"/>
    </location>
</feature>
<dbReference type="Proteomes" id="UP000460257">
    <property type="component" value="Unassembled WGS sequence"/>
</dbReference>
<reference evidence="2" key="1">
    <citation type="journal article" date="2020" name="Appl. Environ. Microbiol.">
        <title>Medium-Chain Fatty Acid Synthesis by 'Candidatus Weimeria bifida' gen. nov., sp. nov., and 'Candidatus Pseudoramibacter fermentans' sp. nov.</title>
        <authorList>
            <person name="Scarborough M.J."/>
            <person name="Myers K.S."/>
            <person name="Donohue T.J."/>
            <person name="Noguera D.R."/>
        </authorList>
    </citation>
    <scope>NUCLEOTIDE SEQUENCE</scope>
    <source>
        <strain evidence="2">LCO1.1</strain>
    </source>
</reference>
<keyword evidence="1" id="KW-1133">Transmembrane helix</keyword>
<evidence type="ECO:0000256" key="1">
    <source>
        <dbReference type="SAM" id="Phobius"/>
    </source>
</evidence>